<keyword evidence="2" id="KW-1185">Reference proteome</keyword>
<dbReference type="Proteomes" id="UP000492821">
    <property type="component" value="Unassembled WGS sequence"/>
</dbReference>
<organism evidence="2 3">
    <name type="scientific">Panagrellus redivivus</name>
    <name type="common">Microworm</name>
    <dbReference type="NCBI Taxonomy" id="6233"/>
    <lineage>
        <taxon>Eukaryota</taxon>
        <taxon>Metazoa</taxon>
        <taxon>Ecdysozoa</taxon>
        <taxon>Nematoda</taxon>
        <taxon>Chromadorea</taxon>
        <taxon>Rhabditida</taxon>
        <taxon>Tylenchina</taxon>
        <taxon>Panagrolaimomorpha</taxon>
        <taxon>Panagrolaimoidea</taxon>
        <taxon>Panagrolaimidae</taxon>
        <taxon>Panagrellus</taxon>
    </lineage>
</organism>
<accession>A0A7E4V5G8</accession>
<feature type="transmembrane region" description="Helical" evidence="1">
    <location>
        <begin position="71"/>
        <end position="92"/>
    </location>
</feature>
<keyword evidence="1" id="KW-0472">Membrane</keyword>
<dbReference type="AlphaFoldDB" id="A0A7E4V5G8"/>
<keyword evidence="1" id="KW-1133">Transmembrane helix</keyword>
<reference evidence="2" key="1">
    <citation type="journal article" date="2013" name="Genetics">
        <title>The draft genome and transcriptome of Panagrellus redivivus are shaped by the harsh demands of a free-living lifestyle.</title>
        <authorList>
            <person name="Srinivasan J."/>
            <person name="Dillman A.R."/>
            <person name="Macchietto M.G."/>
            <person name="Heikkinen L."/>
            <person name="Lakso M."/>
            <person name="Fracchia K.M."/>
            <person name="Antoshechkin I."/>
            <person name="Mortazavi A."/>
            <person name="Wong G."/>
            <person name="Sternberg P.W."/>
        </authorList>
    </citation>
    <scope>NUCLEOTIDE SEQUENCE [LARGE SCALE GENOMIC DNA]</scope>
    <source>
        <strain evidence="2">MT8872</strain>
    </source>
</reference>
<keyword evidence="1" id="KW-0812">Transmembrane</keyword>
<evidence type="ECO:0000313" key="3">
    <source>
        <dbReference type="WBParaSite" id="Pan_g16786.t1"/>
    </source>
</evidence>
<name>A0A7E4V5G8_PANRE</name>
<reference evidence="3" key="2">
    <citation type="submission" date="2020-10" db="UniProtKB">
        <authorList>
            <consortium name="WormBaseParasite"/>
        </authorList>
    </citation>
    <scope>IDENTIFICATION</scope>
</reference>
<evidence type="ECO:0000256" key="1">
    <source>
        <dbReference type="SAM" id="Phobius"/>
    </source>
</evidence>
<sequence>MVPFILGPPFLRAIQDGRYRRVRGRIATSADSFMTLSEVPLGVTTHSRASRDELGCNCNSVGIADSYLQQFGSVAGFTTIIVSVFLFGGIGLRGRRTTRIIMLIQSARNASRYRSTFIFDVLAGWLTKMMRTMDIGIDYGAVENLLSFWPLFRLAHFTSSDQFRYHKRGAEPNSTDDDAIVRGCPEGTVKRSRRRSSERGPAFLAAVAIGFRFRMHPSSHRAFVPLHPIKGLKLVLLQAL</sequence>
<proteinExistence type="predicted"/>
<dbReference type="WBParaSite" id="Pan_g16786.t1">
    <property type="protein sequence ID" value="Pan_g16786.t1"/>
    <property type="gene ID" value="Pan_g16786"/>
</dbReference>
<evidence type="ECO:0000313" key="2">
    <source>
        <dbReference type="Proteomes" id="UP000492821"/>
    </source>
</evidence>
<protein>
    <submittedName>
        <fullName evidence="3">7TM_GPCR_Srx domain-containing protein</fullName>
    </submittedName>
</protein>